<protein>
    <recommendedName>
        <fullName evidence="3">PIH1 N-terminal domain-containing protein</fullName>
    </recommendedName>
</protein>
<name>A0A7S3QZ60_DUNTE</name>
<accession>A0A7S3QZ60</accession>
<dbReference type="InterPro" id="IPR012981">
    <property type="entry name" value="PIH1_N"/>
</dbReference>
<dbReference type="Pfam" id="PF08190">
    <property type="entry name" value="PIH1"/>
    <property type="match status" value="1"/>
</dbReference>
<dbReference type="AlphaFoldDB" id="A0A7S3QZ60"/>
<evidence type="ECO:0000259" key="3">
    <source>
        <dbReference type="Pfam" id="PF08190"/>
    </source>
</evidence>
<comment type="similarity">
    <text evidence="1">Belongs to the PIH1 family.</text>
</comment>
<feature type="compositionally biased region" description="Polar residues" evidence="2">
    <location>
        <begin position="281"/>
        <end position="291"/>
    </location>
</feature>
<feature type="domain" description="PIH1 N-terminal" evidence="3">
    <location>
        <begin position="48"/>
        <end position="209"/>
    </location>
</feature>
<feature type="region of interest" description="Disordered" evidence="2">
    <location>
        <begin position="216"/>
        <end position="291"/>
    </location>
</feature>
<dbReference type="PANTHER" id="PTHR22997">
    <property type="entry name" value="PIH1 DOMAIN-CONTAINING PROTEIN 1"/>
    <property type="match status" value="1"/>
</dbReference>
<organism evidence="4">
    <name type="scientific">Dunaliella tertiolecta</name>
    <name type="common">Green alga</name>
    <dbReference type="NCBI Taxonomy" id="3047"/>
    <lineage>
        <taxon>Eukaryota</taxon>
        <taxon>Viridiplantae</taxon>
        <taxon>Chlorophyta</taxon>
        <taxon>core chlorophytes</taxon>
        <taxon>Chlorophyceae</taxon>
        <taxon>CS clade</taxon>
        <taxon>Chlamydomonadales</taxon>
        <taxon>Dunaliellaceae</taxon>
        <taxon>Dunaliella</taxon>
    </lineage>
</organism>
<dbReference type="InterPro" id="IPR050734">
    <property type="entry name" value="PIH1/Kintoun_subfamily"/>
</dbReference>
<proteinExistence type="inferred from homology"/>
<dbReference type="EMBL" id="HBIP01021624">
    <property type="protein sequence ID" value="CAE0497841.1"/>
    <property type="molecule type" value="Transcribed_RNA"/>
</dbReference>
<gene>
    <name evidence="4" type="ORF">DTER00134_LOCUS12914</name>
</gene>
<reference evidence="4" key="1">
    <citation type="submission" date="2021-01" db="EMBL/GenBank/DDBJ databases">
        <authorList>
            <person name="Corre E."/>
            <person name="Pelletier E."/>
            <person name="Niang G."/>
            <person name="Scheremetjew M."/>
            <person name="Finn R."/>
            <person name="Kale V."/>
            <person name="Holt S."/>
            <person name="Cochrane G."/>
            <person name="Meng A."/>
            <person name="Brown T."/>
            <person name="Cohen L."/>
        </authorList>
    </citation>
    <scope>NUCLEOTIDE SEQUENCE</scope>
    <source>
        <strain evidence="4">CCMP1320</strain>
    </source>
</reference>
<evidence type="ECO:0000256" key="2">
    <source>
        <dbReference type="SAM" id="MobiDB-lite"/>
    </source>
</evidence>
<evidence type="ECO:0000313" key="4">
    <source>
        <dbReference type="EMBL" id="CAE0497841.1"/>
    </source>
</evidence>
<dbReference type="GO" id="GO:0005737">
    <property type="term" value="C:cytoplasm"/>
    <property type="evidence" value="ECO:0007669"/>
    <property type="project" value="TreeGrafter"/>
</dbReference>
<feature type="compositionally biased region" description="Low complexity" evidence="2">
    <location>
        <begin position="323"/>
        <end position="340"/>
    </location>
</feature>
<dbReference type="PANTHER" id="PTHR22997:SF11">
    <property type="entry name" value="PIH1 N-TERMINAL DOMAIN-CONTAINING PROTEIN"/>
    <property type="match status" value="1"/>
</dbReference>
<evidence type="ECO:0000256" key="1">
    <source>
        <dbReference type="ARBA" id="ARBA00008511"/>
    </source>
</evidence>
<feature type="compositionally biased region" description="Low complexity" evidence="2">
    <location>
        <begin position="230"/>
        <end position="265"/>
    </location>
</feature>
<sequence length="451" mass="48726">MDKLASELGADSPEQLMALLEHLQGQEGLENASPDLAELLRNVKREKGERTEEVPTEEIEPEPGFVVKTQDVNTKRKVFINMCGHPRVAAPGNWEGGIIPESVQNALDNVDNLTEAQAGTLRFPLSMSTLREDVDKKGEACTTLDCCLNNDVIAMAAKHRPLKSFLIELAINWVSHKHKMELDMKFKLPKMRYKGEVVETQRIRVDKKPLVSEVKDVPEEPTFALRATKAAPPETQPQTSTSSPQHQHAPHMSSRSGQPSSSSSSGTNVRGSEQAGPASMRGTTAQPATGSSHTMFKLLGGVECHGRPVESISFSVELPPCLQQAPPQHLPQEQQQQQHESGSGWTLQGAQAVAGAVRVEVCGRDVFLGYPGCQELRVPLPFAASTQNASVTLETPSPINAAGAASGKPAIVRVQLRYASLSDLLAQAAAQKPHQYGQLGLANTTALELED</sequence>
<feature type="region of interest" description="Disordered" evidence="2">
    <location>
        <begin position="323"/>
        <end position="346"/>
    </location>
</feature>